<dbReference type="EMBL" id="JACDTQ010001719">
    <property type="protein sequence ID" value="KAF5921187.1"/>
    <property type="molecule type" value="Genomic_DNA"/>
</dbReference>
<evidence type="ECO:0000256" key="1">
    <source>
        <dbReference type="SAM" id="MobiDB-lite"/>
    </source>
</evidence>
<organism evidence="2 3">
    <name type="scientific">Diceros bicornis minor</name>
    <name type="common">South-central black rhinoceros</name>
    <dbReference type="NCBI Taxonomy" id="77932"/>
    <lineage>
        <taxon>Eukaryota</taxon>
        <taxon>Metazoa</taxon>
        <taxon>Chordata</taxon>
        <taxon>Craniata</taxon>
        <taxon>Vertebrata</taxon>
        <taxon>Euteleostomi</taxon>
        <taxon>Mammalia</taxon>
        <taxon>Eutheria</taxon>
        <taxon>Laurasiatheria</taxon>
        <taxon>Perissodactyla</taxon>
        <taxon>Rhinocerotidae</taxon>
        <taxon>Diceros</taxon>
    </lineage>
</organism>
<name>A0A7J7EZP4_DICBM</name>
<accession>A0A7J7EZP4</accession>
<protein>
    <submittedName>
        <fullName evidence="2">Uncharacterized protein</fullName>
    </submittedName>
</protein>
<sequence length="98" mass="10503">MNTPAARMRTEGTEAPVALASPGFWPKGGAQSPLQDVLDAPRGRGWCSPDHLTGFCQLRPQRGRQPDEAEVPAVLRGRQLASRPPNLGQVPGSRPPNN</sequence>
<reference evidence="2 3" key="1">
    <citation type="journal article" date="2020" name="Mol. Biol. Evol.">
        <title>Interspecific Gene Flow and the Evolution of Specialization in Black and White Rhinoceros.</title>
        <authorList>
            <person name="Moodley Y."/>
            <person name="Westbury M.V."/>
            <person name="Russo I.M."/>
            <person name="Gopalakrishnan S."/>
            <person name="Rakotoarivelo A."/>
            <person name="Olsen R.A."/>
            <person name="Prost S."/>
            <person name="Tunstall T."/>
            <person name="Ryder O.A."/>
            <person name="Dalen L."/>
            <person name="Bruford M.W."/>
        </authorList>
    </citation>
    <scope>NUCLEOTIDE SEQUENCE [LARGE SCALE GENOMIC DNA]</scope>
    <source>
        <strain evidence="2">SBR-YM</strain>
        <tissue evidence="2">Skin</tissue>
    </source>
</reference>
<evidence type="ECO:0000313" key="3">
    <source>
        <dbReference type="Proteomes" id="UP000551758"/>
    </source>
</evidence>
<dbReference type="Proteomes" id="UP000551758">
    <property type="component" value="Unassembled WGS sequence"/>
</dbReference>
<comment type="caution">
    <text evidence="2">The sequence shown here is derived from an EMBL/GenBank/DDBJ whole genome shotgun (WGS) entry which is preliminary data.</text>
</comment>
<dbReference type="AlphaFoldDB" id="A0A7J7EZP4"/>
<keyword evidence="3" id="KW-1185">Reference proteome</keyword>
<evidence type="ECO:0000313" key="2">
    <source>
        <dbReference type="EMBL" id="KAF5921187.1"/>
    </source>
</evidence>
<proteinExistence type="predicted"/>
<feature type="region of interest" description="Disordered" evidence="1">
    <location>
        <begin position="60"/>
        <end position="98"/>
    </location>
</feature>
<gene>
    <name evidence="2" type="ORF">HPG69_018587</name>
</gene>